<dbReference type="InterPro" id="IPR000219">
    <property type="entry name" value="DH_dom"/>
</dbReference>
<dbReference type="Proteomes" id="UP000014680">
    <property type="component" value="Unassembled WGS sequence"/>
</dbReference>
<dbReference type="InterPro" id="IPR001849">
    <property type="entry name" value="PH_domain"/>
</dbReference>
<dbReference type="OrthoDB" id="660555at2759"/>
<dbReference type="InterPro" id="IPR001715">
    <property type="entry name" value="CH_dom"/>
</dbReference>
<dbReference type="SMART" id="SM00233">
    <property type="entry name" value="PH"/>
    <property type="match status" value="2"/>
</dbReference>
<dbReference type="SUPFAM" id="SSF57863">
    <property type="entry name" value="ArfGap/RecO-like zinc finger"/>
    <property type="match status" value="1"/>
</dbReference>
<feature type="compositionally biased region" description="Basic and acidic residues" evidence="1">
    <location>
        <begin position="214"/>
        <end position="223"/>
    </location>
</feature>
<dbReference type="Gene3D" id="1.20.900.10">
    <property type="entry name" value="Dbl homology (DH) domain"/>
    <property type="match status" value="1"/>
</dbReference>
<accession>A0A0A1TXJ4</accession>
<dbReference type="SUPFAM" id="SSF47576">
    <property type="entry name" value="Calponin-homology domain, CH-domain"/>
    <property type="match status" value="1"/>
</dbReference>
<dbReference type="EMBL" id="KB207140">
    <property type="protein sequence ID" value="ELP84240.1"/>
    <property type="molecule type" value="Genomic_DNA"/>
</dbReference>
<keyword evidence="6" id="KW-1185">Reference proteome</keyword>
<dbReference type="GeneID" id="14883306"/>
<dbReference type="PANTHER" id="PTHR12673">
    <property type="entry name" value="FACIOGENITAL DYSPLASIA PROTEIN"/>
    <property type="match status" value="1"/>
</dbReference>
<evidence type="ECO:0000313" key="6">
    <source>
        <dbReference type="Proteomes" id="UP000014680"/>
    </source>
</evidence>
<feature type="domain" description="Calponin-homology (CH)" evidence="4">
    <location>
        <begin position="2"/>
        <end position="108"/>
    </location>
</feature>
<gene>
    <name evidence="5" type="ORF">EIN_064750</name>
</gene>
<dbReference type="PROSITE" id="PS50096">
    <property type="entry name" value="IQ"/>
    <property type="match status" value="1"/>
</dbReference>
<dbReference type="Pfam" id="PF01412">
    <property type="entry name" value="ArfGap"/>
    <property type="match status" value="1"/>
</dbReference>
<protein>
    <submittedName>
        <fullName evidence="5">Rho/RAC guanine nucleotide exchange factor, putative</fullName>
    </submittedName>
</protein>
<proteinExistence type="predicted"/>
<evidence type="ECO:0000259" key="3">
    <source>
        <dbReference type="PROSITE" id="PS50010"/>
    </source>
</evidence>
<feature type="region of interest" description="Disordered" evidence="1">
    <location>
        <begin position="201"/>
        <end position="223"/>
    </location>
</feature>
<dbReference type="VEuPathDB" id="AmoebaDB:EIN_064750"/>
<dbReference type="InterPro" id="IPR038508">
    <property type="entry name" value="ArfGAP_dom_sf"/>
</dbReference>
<dbReference type="SMART" id="SM00033">
    <property type="entry name" value="CH"/>
    <property type="match status" value="1"/>
</dbReference>
<dbReference type="RefSeq" id="XP_004183586.1">
    <property type="nucleotide sequence ID" value="XM_004183538.1"/>
</dbReference>
<reference evidence="5 6" key="1">
    <citation type="submission" date="2012-10" db="EMBL/GenBank/DDBJ databases">
        <authorList>
            <person name="Zafar N."/>
            <person name="Inman J."/>
            <person name="Hall N."/>
            <person name="Lorenzi H."/>
            <person name="Caler E."/>
        </authorList>
    </citation>
    <scope>NUCLEOTIDE SEQUENCE [LARGE SCALE GENOMIC DNA]</scope>
    <source>
        <strain evidence="5 6">IP1</strain>
    </source>
</reference>
<dbReference type="SUPFAM" id="SSF48065">
    <property type="entry name" value="DBL homology domain (DH-domain)"/>
    <property type="match status" value="1"/>
</dbReference>
<dbReference type="Gene3D" id="1.10.418.10">
    <property type="entry name" value="Calponin-like domain"/>
    <property type="match status" value="1"/>
</dbReference>
<dbReference type="InterPro" id="IPR036872">
    <property type="entry name" value="CH_dom_sf"/>
</dbReference>
<dbReference type="GO" id="GO:0005096">
    <property type="term" value="F:GTPase activator activity"/>
    <property type="evidence" value="ECO:0007669"/>
    <property type="project" value="InterPro"/>
</dbReference>
<dbReference type="SUPFAM" id="SSF50729">
    <property type="entry name" value="PH domain-like"/>
    <property type="match status" value="2"/>
</dbReference>
<dbReference type="Gene3D" id="1.10.220.150">
    <property type="entry name" value="Arf GTPase activating protein"/>
    <property type="match status" value="1"/>
</dbReference>
<dbReference type="CDD" id="cd00821">
    <property type="entry name" value="PH"/>
    <property type="match status" value="1"/>
</dbReference>
<dbReference type="PROSITE" id="PS50010">
    <property type="entry name" value="DH_2"/>
    <property type="match status" value="1"/>
</dbReference>
<dbReference type="PROSITE" id="PS50003">
    <property type="entry name" value="PH_DOMAIN"/>
    <property type="match status" value="1"/>
</dbReference>
<dbReference type="InterPro" id="IPR001164">
    <property type="entry name" value="ArfGAP_dom"/>
</dbReference>
<name>A0A0A1TXJ4_ENTIV</name>
<feature type="domain" description="DH" evidence="3">
    <location>
        <begin position="411"/>
        <end position="593"/>
    </location>
</feature>
<dbReference type="PROSITE" id="PS50021">
    <property type="entry name" value="CH"/>
    <property type="match status" value="1"/>
</dbReference>
<dbReference type="InterPro" id="IPR035899">
    <property type="entry name" value="DBL_dom_sf"/>
</dbReference>
<evidence type="ECO:0000259" key="4">
    <source>
        <dbReference type="PROSITE" id="PS50021"/>
    </source>
</evidence>
<dbReference type="Pfam" id="PF00621">
    <property type="entry name" value="RhoGEF"/>
    <property type="match status" value="1"/>
</dbReference>
<dbReference type="KEGG" id="eiv:EIN_064750"/>
<dbReference type="SMART" id="SM00325">
    <property type="entry name" value="RhoGEF"/>
    <property type="match status" value="1"/>
</dbReference>
<sequence length="1036" mass="119086">MEDRTQVYIDWVNSLFSSNKEDITINSLDDLSDGTIFIQIVEKLTHQRVRNAILSPENRKQKIQNIESSLELAQKKFGELHGVEVEPIVDGDPLLTCAYLEAIKTSSEAEVKRTKVMMRNTIVKREMIQKQSAKISTNTNFTFKTSNTSTQTNSKMGDMRISIAKRPSGMKGPPKKHVVPQSPLGLASSASGALMVEKSVPNLNTSNLPPVAPERPKTPKAKAEMKDIDLNKPPTLPSPRKSHKVGISFHDLSRDSVNAPPVPKRSYKHRKDRLEREVREFTSSEMEEVVVVDVQKENSEVVKTEDIKRINDKVFQVNGKLWEVKEAQGDENVMVELNLAPKVLKEFVVACARQILTEFTYSEQLEKEDNVIEDLHNSMKDDFLNQTIIKIQSYVRGHNVRRFPEVQGMAIRKFTMKEITSSEELYVSNLILLKDFYLQKLVEYKDEELIKNTMKDLEMIIKYNQTLLNALLSFKQANNIYGNGFAKQFYQFTMFLKSYTTYINHQSLVSDDIFQKSQKNKNYGNKLKELSMQPEVKNQTVFSYLILPVQRIPRYELFIKQLIKNIPSYHKERQDLSRSLKAVSDINKHLNETRRINENIQRVQFIASKLITKKFDLADDKYRRYIQGGFVKLQGHPQKFSLHDLTERPHCILLFSDVILLIPATKPQKVGDENQVDTLLNSGKFKCKDIIPIYTTSMIDFGGNRCFFINKESTYLIAFETADEKKRWMNLEDDCLVNKYASLVSKGAELRKQTGMSCELTNAVNFDEKIKLFSKPDFESEAYYRDNQTGMWNICYLVLIGSIIYVFDNAISLVNKAPPIKQVDVTNFSLKSPVISTKPSSFEISFRYEEHTFAAKDDEAKTLWMVALRIAFVKFNVWSAMSKTETLPQLIMKEPLPFLIDEMRVNEVTTFLNNMLLVPENRICADCLFREVSTVDLDYGVFICGPCSRSHIKLQHRTLKKGGVPVLLFKQVIDFPLKVLSKLQTLGNLRGNAYFLKSIPENQIPAKEELQKYTASSMAQWIMKKYSFLPADEIVY</sequence>
<dbReference type="InterPro" id="IPR051092">
    <property type="entry name" value="FYVE_RhoGEF_PH"/>
</dbReference>
<feature type="domain" description="PH" evidence="2">
    <location>
        <begin position="777"/>
        <end position="873"/>
    </location>
</feature>
<dbReference type="PANTHER" id="PTHR12673:SF263">
    <property type="entry name" value="PLECKSTRIN DOMAIN-CONTAINING PROTEIN"/>
    <property type="match status" value="1"/>
</dbReference>
<organism evidence="5 6">
    <name type="scientific">Entamoeba invadens IP1</name>
    <dbReference type="NCBI Taxonomy" id="370355"/>
    <lineage>
        <taxon>Eukaryota</taxon>
        <taxon>Amoebozoa</taxon>
        <taxon>Evosea</taxon>
        <taxon>Archamoebae</taxon>
        <taxon>Mastigamoebida</taxon>
        <taxon>Entamoebidae</taxon>
        <taxon>Entamoeba</taxon>
    </lineage>
</organism>
<dbReference type="Pfam" id="PF00307">
    <property type="entry name" value="CH"/>
    <property type="match status" value="1"/>
</dbReference>
<dbReference type="GO" id="GO:0005737">
    <property type="term" value="C:cytoplasm"/>
    <property type="evidence" value="ECO:0007669"/>
    <property type="project" value="TreeGrafter"/>
</dbReference>
<dbReference type="OMA" id="IMPLKEP"/>
<evidence type="ECO:0000313" key="5">
    <source>
        <dbReference type="EMBL" id="ELP84240.1"/>
    </source>
</evidence>
<evidence type="ECO:0000256" key="1">
    <source>
        <dbReference type="SAM" id="MobiDB-lite"/>
    </source>
</evidence>
<evidence type="ECO:0000259" key="2">
    <source>
        <dbReference type="PROSITE" id="PS50003"/>
    </source>
</evidence>
<dbReference type="GO" id="GO:0005085">
    <property type="term" value="F:guanyl-nucleotide exchange factor activity"/>
    <property type="evidence" value="ECO:0007669"/>
    <property type="project" value="InterPro"/>
</dbReference>
<dbReference type="InterPro" id="IPR037278">
    <property type="entry name" value="ARFGAP/RecO"/>
</dbReference>
<dbReference type="AlphaFoldDB" id="A0A0A1TXJ4"/>
<dbReference type="InterPro" id="IPR011993">
    <property type="entry name" value="PH-like_dom_sf"/>
</dbReference>
<dbReference type="Gene3D" id="2.30.29.30">
    <property type="entry name" value="Pleckstrin-homology domain (PH domain)/Phosphotyrosine-binding domain (PTB)"/>
    <property type="match status" value="2"/>
</dbReference>